<proteinExistence type="predicted"/>
<dbReference type="Gene3D" id="3.40.630.30">
    <property type="match status" value="1"/>
</dbReference>
<evidence type="ECO:0000259" key="1">
    <source>
        <dbReference type="Pfam" id="PF00583"/>
    </source>
</evidence>
<gene>
    <name evidence="2" type="ORF">KIPB_002408</name>
</gene>
<comment type="caution">
    <text evidence="2">The sequence shown here is derived from an EMBL/GenBank/DDBJ whole genome shotgun (WGS) entry which is preliminary data.</text>
</comment>
<dbReference type="Pfam" id="PF00583">
    <property type="entry name" value="Acetyltransf_1"/>
    <property type="match status" value="1"/>
</dbReference>
<accession>A0A9K3GFY5</accession>
<dbReference type="InterPro" id="IPR016181">
    <property type="entry name" value="Acyl_CoA_acyltransferase"/>
</dbReference>
<reference evidence="2 3" key="1">
    <citation type="journal article" date="2018" name="PLoS ONE">
        <title>The draft genome of Kipferlia bialata reveals reductive genome evolution in fornicate parasites.</title>
        <authorList>
            <person name="Tanifuji G."/>
            <person name="Takabayashi S."/>
            <person name="Kume K."/>
            <person name="Takagi M."/>
            <person name="Nakayama T."/>
            <person name="Kamikawa R."/>
            <person name="Inagaki Y."/>
            <person name="Hashimoto T."/>
        </authorList>
    </citation>
    <scope>NUCLEOTIDE SEQUENCE [LARGE SCALE GENOMIC DNA]</scope>
    <source>
        <strain evidence="2">NY0173</strain>
    </source>
</reference>
<evidence type="ECO:0000313" key="2">
    <source>
        <dbReference type="EMBL" id="GIQ81448.1"/>
    </source>
</evidence>
<evidence type="ECO:0000313" key="3">
    <source>
        <dbReference type="Proteomes" id="UP000265618"/>
    </source>
</evidence>
<name>A0A9K3GFY5_9EUKA</name>
<dbReference type="InterPro" id="IPR000182">
    <property type="entry name" value="GNAT_dom"/>
</dbReference>
<protein>
    <recommendedName>
        <fullName evidence="1">N-acetyltransferase domain-containing protein</fullName>
    </recommendedName>
</protein>
<dbReference type="Proteomes" id="UP000265618">
    <property type="component" value="Unassembled WGS sequence"/>
</dbReference>
<sequence>MPLALCFNPGPKISAGDVVEISVKHTAKPKLAKGHVFVYRFSLGLSVDELTVLSDYTPSPVCTWSPLQAGVYTIQCSTCPMPSRKHFASRGRAVAKGKEVPTTLPFPVPFDSCTATLSVECVLKHDPVATPAAVAAPASSSDASCSLVRLKARVVSHDNPSIPVLCTPPLSRNVTSERVLVTPLWRIKPAAGTALTSQWRVRRSWYRGKSTLCDPGYGALLPIGPCPPNFEIQGVSGDIDLPALGFEPYGDNLMVRWPPVTGQRGADAAPGPSQQDLDTLLEGTPYAPQVDRVGTLHRVYLPDHDYYLESVVCSVTAGFEDDALIALTVLEQTYRLKCISTLSREMVRNAARYGSLWTLVPEGSPAHHPSACIVCSHPGFYKQFSTLRMTRVMPVILGSGDMRRAMGLMDEIGKRHPALTDANHIYIGYICTPSTRRGQGVGSILMDKLKALCDHPAHLTELYLENSKEANLGFYHGRHGMQVYERLDLTRASGLFGCVKYYVMKRTPGAQDVPLCANDQELDAITTPVVLKDN</sequence>
<feature type="domain" description="N-acetyltransferase" evidence="1">
    <location>
        <begin position="421"/>
        <end position="476"/>
    </location>
</feature>
<dbReference type="EMBL" id="BDIP01000397">
    <property type="protein sequence ID" value="GIQ81448.1"/>
    <property type="molecule type" value="Genomic_DNA"/>
</dbReference>
<dbReference type="GO" id="GO:0016747">
    <property type="term" value="F:acyltransferase activity, transferring groups other than amino-acyl groups"/>
    <property type="evidence" value="ECO:0007669"/>
    <property type="project" value="InterPro"/>
</dbReference>
<keyword evidence="3" id="KW-1185">Reference proteome</keyword>
<dbReference type="AlphaFoldDB" id="A0A9K3GFY5"/>
<dbReference type="SUPFAM" id="SSF55729">
    <property type="entry name" value="Acyl-CoA N-acyltransferases (Nat)"/>
    <property type="match status" value="1"/>
</dbReference>
<organism evidence="2 3">
    <name type="scientific">Kipferlia bialata</name>
    <dbReference type="NCBI Taxonomy" id="797122"/>
    <lineage>
        <taxon>Eukaryota</taxon>
        <taxon>Metamonada</taxon>
        <taxon>Carpediemonas-like organisms</taxon>
        <taxon>Kipferlia</taxon>
    </lineage>
</organism>